<evidence type="ECO:0000256" key="4">
    <source>
        <dbReference type="ARBA" id="ARBA00022980"/>
    </source>
</evidence>
<evidence type="ECO:0000256" key="3">
    <source>
        <dbReference type="ARBA" id="ARBA00022946"/>
    </source>
</evidence>
<dbReference type="GO" id="GO:0003735">
    <property type="term" value="F:structural constituent of ribosome"/>
    <property type="evidence" value="ECO:0007669"/>
    <property type="project" value="TreeGrafter"/>
</dbReference>
<comment type="subcellular location">
    <subcellularLocation>
        <location evidence="1">Mitochondrion</location>
    </subcellularLocation>
</comment>
<comment type="caution">
    <text evidence="10">The sequence shown here is derived from an EMBL/GenBank/DDBJ whole genome shotgun (WGS) entry which is preliminary data.</text>
</comment>
<feature type="region of interest" description="Disordered" evidence="8">
    <location>
        <begin position="1"/>
        <end position="84"/>
    </location>
</feature>
<dbReference type="GO" id="GO:0005763">
    <property type="term" value="C:mitochondrial small ribosomal subunit"/>
    <property type="evidence" value="ECO:0007669"/>
    <property type="project" value="TreeGrafter"/>
</dbReference>
<organism evidence="10 11">
    <name type="scientific">Phytophthora nicotianae</name>
    <name type="common">Potato buckeye rot agent</name>
    <name type="synonym">Phytophthora parasitica</name>
    <dbReference type="NCBI Taxonomy" id="4792"/>
    <lineage>
        <taxon>Eukaryota</taxon>
        <taxon>Sar</taxon>
        <taxon>Stramenopiles</taxon>
        <taxon>Oomycota</taxon>
        <taxon>Peronosporomycetes</taxon>
        <taxon>Peronosporales</taxon>
        <taxon>Peronosporaceae</taxon>
        <taxon>Phytophthora</taxon>
    </lineage>
</organism>
<evidence type="ECO:0000256" key="5">
    <source>
        <dbReference type="ARBA" id="ARBA00023128"/>
    </source>
</evidence>
<evidence type="ECO:0000256" key="8">
    <source>
        <dbReference type="SAM" id="MobiDB-lite"/>
    </source>
</evidence>
<dbReference type="InterPro" id="IPR048962">
    <property type="entry name" value="ARIH1-like_UBL"/>
</dbReference>
<reference evidence="10 11" key="1">
    <citation type="submission" date="2015-11" db="EMBL/GenBank/DDBJ databases">
        <title>Genomes and virulence difference between two physiological races of Phytophthora nicotianae.</title>
        <authorList>
            <person name="Liu H."/>
            <person name="Ma X."/>
            <person name="Yu H."/>
            <person name="Fang D."/>
            <person name="Li Y."/>
            <person name="Wang X."/>
            <person name="Wang W."/>
            <person name="Dong Y."/>
            <person name="Xiao B."/>
        </authorList>
    </citation>
    <scope>NUCLEOTIDE SEQUENCE [LARGE SCALE GENOMIC DNA]</scope>
    <source>
        <strain evidence="11">race 1</strain>
    </source>
</reference>
<proteinExistence type="inferred from homology"/>
<dbReference type="Proteomes" id="UP000054636">
    <property type="component" value="Unassembled WGS sequence"/>
</dbReference>
<dbReference type="InterPro" id="IPR019368">
    <property type="entry name" value="Ribosomal_mS29"/>
</dbReference>
<evidence type="ECO:0000259" key="9">
    <source>
        <dbReference type="Pfam" id="PF21235"/>
    </source>
</evidence>
<evidence type="ECO:0000256" key="7">
    <source>
        <dbReference type="ARBA" id="ARBA00035140"/>
    </source>
</evidence>
<comment type="similarity">
    <text evidence="2">Belongs to the mitochondrion-specific ribosomal protein mS29 family.</text>
</comment>
<protein>
    <recommendedName>
        <fullName evidence="7">Small ribosomal subunit protein mS29</fullName>
    </recommendedName>
</protein>
<keyword evidence="5" id="KW-0496">Mitochondrion</keyword>
<evidence type="ECO:0000256" key="6">
    <source>
        <dbReference type="ARBA" id="ARBA00023274"/>
    </source>
</evidence>
<dbReference type="EMBL" id="LNFP01000259">
    <property type="protein sequence ID" value="KUF94963.1"/>
    <property type="molecule type" value="Genomic_DNA"/>
</dbReference>
<dbReference type="PANTHER" id="PTHR12810">
    <property type="entry name" value="MITOCHONDRIAL 28S RIBOSOMAL PROTEIN S29"/>
    <property type="match status" value="1"/>
</dbReference>
<dbReference type="Pfam" id="PF21235">
    <property type="entry name" value="UBA_ARI1"/>
    <property type="match status" value="1"/>
</dbReference>
<gene>
    <name evidence="10" type="ORF">AM588_10009500</name>
</gene>
<keyword evidence="6" id="KW-0687">Ribonucleoprotein</keyword>
<keyword evidence="4" id="KW-0689">Ribosomal protein</keyword>
<feature type="compositionally biased region" description="Acidic residues" evidence="8">
    <location>
        <begin position="23"/>
        <end position="38"/>
    </location>
</feature>
<feature type="domain" description="E3 ubiquitin-protein ligase ARIH1-like UBA-like" evidence="9">
    <location>
        <begin position="96"/>
        <end position="135"/>
    </location>
</feature>
<evidence type="ECO:0000313" key="10">
    <source>
        <dbReference type="EMBL" id="KUF94963.1"/>
    </source>
</evidence>
<accession>A0A0W8DF35</accession>
<sequence length="512" mass="57966">MSAHSANPPLSPLSDDEYHYSDVEDDEYQYSEEDEEEMASVQSNPNAKKQHAADSLSPLGSGSAAKKKRLSPSGLGHAGSHKQQEYHVIDEEELLQEQRALINEIAQVLEIPAPVASVLLRYFGWNKEKLFEGYYADPATTKHEAGVEFAEKPAPVIPKDTTATEAHRLKFFAFAKEQQDQLFPEGVGRRMDDTFDLVGHRHIMLRDTTLQIISAMKDWETAKNDSIGAYLIDGERGTGKSFALHQIVQYARESNWVVLYIPNPRSWTNEAPYVMQSPYQEGKFDIDVYGVDLLQKFLHCHGEQLKSIPLRGKYADRYYPTDKYESKPKNAADYKDAALTLRDVVVGGVRDEELACQAVCDLKEELAQTTEFPVLIAIDDYNTWFQPTVFGYEGKDVAADDISVIAALKDIGAKGYNESRKLKNGLFVAAATENFPTKVHFKQQVDYRKIRATMRTYTPEELSTVVSYYNQVSFLHGASLLLQFCCERCMLTFSFWLPQTSPRTRRWRTSGS</sequence>
<evidence type="ECO:0000256" key="1">
    <source>
        <dbReference type="ARBA" id="ARBA00004173"/>
    </source>
</evidence>
<name>A0A0W8DF35_PHYNI</name>
<evidence type="ECO:0000256" key="2">
    <source>
        <dbReference type="ARBA" id="ARBA00009863"/>
    </source>
</evidence>
<keyword evidence="3" id="KW-0809">Transit peptide</keyword>
<dbReference type="Pfam" id="PF10236">
    <property type="entry name" value="DAP3"/>
    <property type="match status" value="1"/>
</dbReference>
<evidence type="ECO:0000313" key="11">
    <source>
        <dbReference type="Proteomes" id="UP000054636"/>
    </source>
</evidence>
<dbReference type="PANTHER" id="PTHR12810:SF0">
    <property type="entry name" value="SMALL RIBOSOMAL SUBUNIT PROTEIN MS29"/>
    <property type="match status" value="1"/>
</dbReference>
<dbReference type="AlphaFoldDB" id="A0A0W8DF35"/>